<dbReference type="OrthoDB" id="6022258at2759"/>
<name>A0A5B7ERB0_PORTR</name>
<keyword evidence="1" id="KW-0175">Coiled coil</keyword>
<dbReference type="Proteomes" id="UP000324222">
    <property type="component" value="Unassembled WGS sequence"/>
</dbReference>
<feature type="coiled-coil region" evidence="1">
    <location>
        <begin position="47"/>
        <end position="74"/>
    </location>
</feature>
<evidence type="ECO:0000313" key="3">
    <source>
        <dbReference type="Proteomes" id="UP000324222"/>
    </source>
</evidence>
<comment type="caution">
    <text evidence="2">The sequence shown here is derived from an EMBL/GenBank/DDBJ whole genome shotgun (WGS) entry which is preliminary data.</text>
</comment>
<sequence length="275" mass="32359">MVGFEPTRGHLPDPHAHHFKKIHYVTTFLILDTLVEVSLQKLKAEIATSYENQLRRHQRDLALLEQRASAIEQEAPDQPRVRRYVNQQQYWHSYYNFDNHRDRKVLRIKNITVIQELENLAIDKVIPLNLWNFAAIYRTKTKMGYVLKRGRLRKLLVKNQWTKSFQGCFCNNIGYQYYLDDFDTEFGLERVLIAYYGTKLSIYSIDDDGVQLIKSKNSLDTQIFDKPVTHLGYGEIYKDNDGNITKARYLFSFSAGEMNHRCYTIDINEGEFTIG</sequence>
<dbReference type="EMBL" id="VSRR010003385">
    <property type="protein sequence ID" value="MPC35935.1"/>
    <property type="molecule type" value="Genomic_DNA"/>
</dbReference>
<proteinExistence type="predicted"/>
<organism evidence="2 3">
    <name type="scientific">Portunus trituberculatus</name>
    <name type="common">Swimming crab</name>
    <name type="synonym">Neptunus trituberculatus</name>
    <dbReference type="NCBI Taxonomy" id="210409"/>
    <lineage>
        <taxon>Eukaryota</taxon>
        <taxon>Metazoa</taxon>
        <taxon>Ecdysozoa</taxon>
        <taxon>Arthropoda</taxon>
        <taxon>Crustacea</taxon>
        <taxon>Multicrustacea</taxon>
        <taxon>Malacostraca</taxon>
        <taxon>Eumalacostraca</taxon>
        <taxon>Eucarida</taxon>
        <taxon>Decapoda</taxon>
        <taxon>Pleocyemata</taxon>
        <taxon>Brachyura</taxon>
        <taxon>Eubrachyura</taxon>
        <taxon>Portunoidea</taxon>
        <taxon>Portunidae</taxon>
        <taxon>Portuninae</taxon>
        <taxon>Portunus</taxon>
    </lineage>
</organism>
<evidence type="ECO:0000256" key="1">
    <source>
        <dbReference type="SAM" id="Coils"/>
    </source>
</evidence>
<keyword evidence="3" id="KW-1185">Reference proteome</keyword>
<gene>
    <name evidence="2" type="ORF">E2C01_029374</name>
</gene>
<protein>
    <submittedName>
        <fullName evidence="2">Uncharacterized protein</fullName>
    </submittedName>
</protein>
<evidence type="ECO:0000313" key="2">
    <source>
        <dbReference type="EMBL" id="MPC35935.1"/>
    </source>
</evidence>
<dbReference type="AlphaFoldDB" id="A0A5B7ERB0"/>
<reference evidence="2 3" key="1">
    <citation type="submission" date="2019-05" db="EMBL/GenBank/DDBJ databases">
        <title>Another draft genome of Portunus trituberculatus and its Hox gene families provides insights of decapod evolution.</title>
        <authorList>
            <person name="Jeong J.-H."/>
            <person name="Song I."/>
            <person name="Kim S."/>
            <person name="Choi T."/>
            <person name="Kim D."/>
            <person name="Ryu S."/>
            <person name="Kim W."/>
        </authorList>
    </citation>
    <scope>NUCLEOTIDE SEQUENCE [LARGE SCALE GENOMIC DNA]</scope>
    <source>
        <tissue evidence="2">Muscle</tissue>
    </source>
</reference>
<accession>A0A5B7ERB0</accession>